<proteinExistence type="predicted"/>
<dbReference type="EMBL" id="VDMD01000044">
    <property type="protein sequence ID" value="TRM57679.1"/>
    <property type="molecule type" value="Genomic_DNA"/>
</dbReference>
<dbReference type="STRING" id="97359.A0A550BYQ1"/>
<gene>
    <name evidence="1" type="ORF">BD626DRAFT_514181</name>
</gene>
<accession>A0A550BYQ1</accession>
<comment type="caution">
    <text evidence="1">The sequence shown here is derived from an EMBL/GenBank/DDBJ whole genome shotgun (WGS) entry which is preliminary data.</text>
</comment>
<dbReference type="Proteomes" id="UP000320762">
    <property type="component" value="Unassembled WGS sequence"/>
</dbReference>
<name>A0A550BYQ1_9AGAR</name>
<sequence>MASSKHDSAAAPSKQCEQFSDTGDHIVVFRSSDNVLFNIDRRQLQATTNGPLAVDLPAGVRDVTPLEEDADTLETLFQFVYPRGYPSLEEAVFERLYKVAEAAEKYDVCPAVAITKIWMSASQKEHLLEVMSYAYRHGYAALLDKVAPRTVDVSVEKALDQFACLPLFIAWTRYKDAFHQLFLRTTAFDYVDSHHTICYKFTVAKEMVHMKMHDHTPTSVSDGEALFDGKVLEEVVSECPSETLHYAPNCRKSTRRWKESLKQRIRDVPPLSRFEPRPI</sequence>
<protein>
    <recommendedName>
        <fullName evidence="3">BTB domain-containing protein</fullName>
    </recommendedName>
</protein>
<reference evidence="1 2" key="1">
    <citation type="journal article" date="2019" name="New Phytol.">
        <title>Comparative genomics reveals unique wood-decay strategies and fruiting body development in the Schizophyllaceae.</title>
        <authorList>
            <person name="Almasi E."/>
            <person name="Sahu N."/>
            <person name="Krizsan K."/>
            <person name="Balint B."/>
            <person name="Kovacs G.M."/>
            <person name="Kiss B."/>
            <person name="Cseklye J."/>
            <person name="Drula E."/>
            <person name="Henrissat B."/>
            <person name="Nagy I."/>
            <person name="Chovatia M."/>
            <person name="Adam C."/>
            <person name="LaButti K."/>
            <person name="Lipzen A."/>
            <person name="Riley R."/>
            <person name="Grigoriev I.V."/>
            <person name="Nagy L.G."/>
        </authorList>
    </citation>
    <scope>NUCLEOTIDE SEQUENCE [LARGE SCALE GENOMIC DNA]</scope>
    <source>
        <strain evidence="1 2">NL-1724</strain>
    </source>
</reference>
<organism evidence="1 2">
    <name type="scientific">Schizophyllum amplum</name>
    <dbReference type="NCBI Taxonomy" id="97359"/>
    <lineage>
        <taxon>Eukaryota</taxon>
        <taxon>Fungi</taxon>
        <taxon>Dikarya</taxon>
        <taxon>Basidiomycota</taxon>
        <taxon>Agaricomycotina</taxon>
        <taxon>Agaricomycetes</taxon>
        <taxon>Agaricomycetidae</taxon>
        <taxon>Agaricales</taxon>
        <taxon>Schizophyllaceae</taxon>
        <taxon>Schizophyllum</taxon>
    </lineage>
</organism>
<keyword evidence="2" id="KW-1185">Reference proteome</keyword>
<dbReference type="OrthoDB" id="3184970at2759"/>
<evidence type="ECO:0000313" key="1">
    <source>
        <dbReference type="EMBL" id="TRM57679.1"/>
    </source>
</evidence>
<evidence type="ECO:0008006" key="3">
    <source>
        <dbReference type="Google" id="ProtNLM"/>
    </source>
</evidence>
<evidence type="ECO:0000313" key="2">
    <source>
        <dbReference type="Proteomes" id="UP000320762"/>
    </source>
</evidence>
<dbReference type="AlphaFoldDB" id="A0A550BYQ1"/>